<evidence type="ECO:0000313" key="1">
    <source>
        <dbReference type="EMBL" id="SIT50960.1"/>
    </source>
</evidence>
<proteinExistence type="predicted"/>
<name>A0A1N7SU99_9BURK</name>
<accession>A0A1N7SU99</accession>
<reference evidence="1" key="1">
    <citation type="submission" date="2016-12" db="EMBL/GenBank/DDBJ databases">
        <authorList>
            <person name="Moulin L."/>
        </authorList>
    </citation>
    <scope>NUCLEOTIDE SEQUENCE [LARGE SCALE GENOMIC DNA]</scope>
    <source>
        <strain evidence="1">STM 7183</strain>
    </source>
</reference>
<evidence type="ECO:0000313" key="2">
    <source>
        <dbReference type="Proteomes" id="UP000195569"/>
    </source>
</evidence>
<dbReference type="AlphaFoldDB" id="A0A1N7SU99"/>
<sequence length="63" mass="6931">MVKNASQLTRFVTAFLLTGIASAHCKSDPYDGHEDCTAAQYRTLNTRRVCSLWLGAGKSRGVR</sequence>
<comment type="caution">
    <text evidence="1">The sequence shown here is derived from an EMBL/GenBank/DDBJ whole genome shotgun (WGS) entry which is preliminary data.</text>
</comment>
<gene>
    <name evidence="1" type="ORF">BN2476_960111</name>
</gene>
<keyword evidence="2" id="KW-1185">Reference proteome</keyword>
<protein>
    <submittedName>
        <fullName evidence="1">Uncharacterized protein</fullName>
    </submittedName>
</protein>
<organism evidence="1 2">
    <name type="scientific">Paraburkholderia piptadeniae</name>
    <dbReference type="NCBI Taxonomy" id="1701573"/>
    <lineage>
        <taxon>Bacteria</taxon>
        <taxon>Pseudomonadati</taxon>
        <taxon>Pseudomonadota</taxon>
        <taxon>Betaproteobacteria</taxon>
        <taxon>Burkholderiales</taxon>
        <taxon>Burkholderiaceae</taxon>
        <taxon>Paraburkholderia</taxon>
    </lineage>
</organism>
<dbReference type="EMBL" id="CYGY02000096">
    <property type="protein sequence ID" value="SIT50960.1"/>
    <property type="molecule type" value="Genomic_DNA"/>
</dbReference>
<dbReference type="Proteomes" id="UP000195569">
    <property type="component" value="Unassembled WGS sequence"/>
</dbReference>